<evidence type="ECO:0000313" key="2">
    <source>
        <dbReference type="EMBL" id="KAJ8748825.1"/>
    </source>
</evidence>
<dbReference type="PANTHER" id="PTHR34190">
    <property type="entry name" value="EXPRESSED PROTEIN"/>
    <property type="match status" value="1"/>
</dbReference>
<feature type="compositionally biased region" description="Low complexity" evidence="1">
    <location>
        <begin position="31"/>
        <end position="42"/>
    </location>
</feature>
<dbReference type="EMBL" id="JAIWQS010000012">
    <property type="protein sequence ID" value="KAJ8748825.1"/>
    <property type="molecule type" value="Genomic_DNA"/>
</dbReference>
<keyword evidence="3" id="KW-1185">Reference proteome</keyword>
<comment type="caution">
    <text evidence="2">The sequence shown here is derived from an EMBL/GenBank/DDBJ whole genome shotgun (WGS) entry which is preliminary data.</text>
</comment>
<feature type="region of interest" description="Disordered" evidence="1">
    <location>
        <begin position="25"/>
        <end position="57"/>
    </location>
</feature>
<dbReference type="AlphaFoldDB" id="A0AAV8S9K0"/>
<dbReference type="Proteomes" id="UP001159364">
    <property type="component" value="Linkage Group LG12"/>
</dbReference>
<gene>
    <name evidence="2" type="ORF">K2173_011383</name>
</gene>
<dbReference type="PANTHER" id="PTHR34190:SF4">
    <property type="entry name" value="EXPRESSED PROTEIN"/>
    <property type="match status" value="1"/>
</dbReference>
<feature type="region of interest" description="Disordered" evidence="1">
    <location>
        <begin position="94"/>
        <end position="114"/>
    </location>
</feature>
<proteinExistence type="predicted"/>
<evidence type="ECO:0000256" key="1">
    <source>
        <dbReference type="SAM" id="MobiDB-lite"/>
    </source>
</evidence>
<reference evidence="2 3" key="1">
    <citation type="submission" date="2021-09" db="EMBL/GenBank/DDBJ databases">
        <title>Genomic insights and catalytic innovation underlie evolution of tropane alkaloids biosynthesis.</title>
        <authorList>
            <person name="Wang Y.-J."/>
            <person name="Tian T."/>
            <person name="Huang J.-P."/>
            <person name="Huang S.-X."/>
        </authorList>
    </citation>
    <scope>NUCLEOTIDE SEQUENCE [LARGE SCALE GENOMIC DNA]</scope>
    <source>
        <strain evidence="2">KIB-2018</strain>
        <tissue evidence="2">Leaf</tissue>
    </source>
</reference>
<evidence type="ECO:0000313" key="3">
    <source>
        <dbReference type="Proteomes" id="UP001159364"/>
    </source>
</evidence>
<sequence length="135" mass="15144">MAIAQETVLYRLDRLDNMLRELEELRGCNRSSGASTLSSSGTGTEGQPSSSVDFSPKSLEQLCRPIDRVMMETQIKGNLVDRLDHVEDRVMKLEAELGTEKQPREEKEKGVDKKGLKGLVNKIAKCSIRKHKSEQ</sequence>
<organism evidence="2 3">
    <name type="scientific">Erythroxylum novogranatense</name>
    <dbReference type="NCBI Taxonomy" id="1862640"/>
    <lineage>
        <taxon>Eukaryota</taxon>
        <taxon>Viridiplantae</taxon>
        <taxon>Streptophyta</taxon>
        <taxon>Embryophyta</taxon>
        <taxon>Tracheophyta</taxon>
        <taxon>Spermatophyta</taxon>
        <taxon>Magnoliopsida</taxon>
        <taxon>eudicotyledons</taxon>
        <taxon>Gunneridae</taxon>
        <taxon>Pentapetalae</taxon>
        <taxon>rosids</taxon>
        <taxon>fabids</taxon>
        <taxon>Malpighiales</taxon>
        <taxon>Erythroxylaceae</taxon>
        <taxon>Erythroxylum</taxon>
    </lineage>
</organism>
<protein>
    <submittedName>
        <fullName evidence="2">Uncharacterized protein</fullName>
    </submittedName>
</protein>
<accession>A0AAV8S9K0</accession>
<name>A0AAV8S9K0_9ROSI</name>